<dbReference type="Proteomes" id="UP000288716">
    <property type="component" value="Unassembled WGS sequence"/>
</dbReference>
<evidence type="ECO:0000256" key="2">
    <source>
        <dbReference type="ARBA" id="ARBA00022679"/>
    </source>
</evidence>
<dbReference type="InterPro" id="IPR055135">
    <property type="entry name" value="PRMT_dom"/>
</dbReference>
<evidence type="ECO:0000256" key="3">
    <source>
        <dbReference type="ARBA" id="ARBA00022691"/>
    </source>
</evidence>
<dbReference type="InterPro" id="IPR025799">
    <property type="entry name" value="Arg_MeTrfase"/>
</dbReference>
<dbReference type="SUPFAM" id="SSF53335">
    <property type="entry name" value="S-adenosyl-L-methionine-dependent methyltransferases"/>
    <property type="match status" value="1"/>
</dbReference>
<dbReference type="GO" id="GO:0005634">
    <property type="term" value="C:nucleus"/>
    <property type="evidence" value="ECO:0007669"/>
    <property type="project" value="TreeGrafter"/>
</dbReference>
<reference evidence="6 7" key="1">
    <citation type="journal article" date="2018" name="Gigascience">
        <title>Genomes of trombidid mites reveal novel predicted allergens and laterally-transferred genes associated with secondary metabolism.</title>
        <authorList>
            <person name="Dong X."/>
            <person name="Chaisiri K."/>
            <person name="Xia D."/>
            <person name="Armstrong S.D."/>
            <person name="Fang Y."/>
            <person name="Donnelly M.J."/>
            <person name="Kadowaki T."/>
            <person name="McGarry J.W."/>
            <person name="Darby A.C."/>
            <person name="Makepeace B.L."/>
        </authorList>
    </citation>
    <scope>NUCLEOTIDE SEQUENCE [LARGE SCALE GENOMIC DNA]</scope>
    <source>
        <strain evidence="6">UoL-UT</strain>
    </source>
</reference>
<evidence type="ECO:0000259" key="5">
    <source>
        <dbReference type="Pfam" id="PF22528"/>
    </source>
</evidence>
<dbReference type="GO" id="GO:0032259">
    <property type="term" value="P:methylation"/>
    <property type="evidence" value="ECO:0007669"/>
    <property type="project" value="UniProtKB-KW"/>
</dbReference>
<dbReference type="GO" id="GO:0042054">
    <property type="term" value="F:histone methyltransferase activity"/>
    <property type="evidence" value="ECO:0007669"/>
    <property type="project" value="TreeGrafter"/>
</dbReference>
<dbReference type="Gene3D" id="3.40.50.150">
    <property type="entry name" value="Vaccinia Virus protein VP39"/>
    <property type="match status" value="1"/>
</dbReference>
<gene>
    <name evidence="6" type="ORF">B4U80_01651</name>
</gene>
<dbReference type="InterPro" id="IPR029063">
    <property type="entry name" value="SAM-dependent_MTases_sf"/>
</dbReference>
<dbReference type="OrthoDB" id="5980806at2759"/>
<dbReference type="Pfam" id="PF22528">
    <property type="entry name" value="PRMT_C"/>
    <property type="match status" value="1"/>
</dbReference>
<dbReference type="CDD" id="cd02440">
    <property type="entry name" value="AdoMet_MTases"/>
    <property type="match status" value="1"/>
</dbReference>
<feature type="non-terminal residue" evidence="6">
    <location>
        <position position="1"/>
    </location>
</feature>
<keyword evidence="3 4" id="KW-0949">S-adenosyl-L-methionine</keyword>
<proteinExistence type="predicted"/>
<dbReference type="GO" id="GO:0016274">
    <property type="term" value="F:protein-arginine N-methyltransferase activity"/>
    <property type="evidence" value="ECO:0007669"/>
    <property type="project" value="InterPro"/>
</dbReference>
<name>A0A443SVP8_9ACAR</name>
<evidence type="ECO:0000313" key="6">
    <source>
        <dbReference type="EMBL" id="RWS31598.1"/>
    </source>
</evidence>
<protein>
    <recommendedName>
        <fullName evidence="5">Protein arginine N-methyltransferase domain-containing protein</fullName>
    </recommendedName>
</protein>
<dbReference type="Pfam" id="PF06325">
    <property type="entry name" value="PrmA"/>
    <property type="match status" value="1"/>
</dbReference>
<dbReference type="Gene3D" id="2.70.160.11">
    <property type="entry name" value="Hnrnp arginine n-methyltransferase1"/>
    <property type="match status" value="2"/>
</dbReference>
<dbReference type="PANTHER" id="PTHR11006:SF60">
    <property type="entry name" value="PROTEIN ARGININE N-METHYLTRANSFERASE 9"/>
    <property type="match status" value="1"/>
</dbReference>
<comment type="caution">
    <text evidence="6">The sequence shown here is derived from an EMBL/GenBank/DDBJ whole genome shotgun (WGS) entry which is preliminary data.</text>
</comment>
<dbReference type="PANTHER" id="PTHR11006">
    <property type="entry name" value="PROTEIN ARGININE N-METHYLTRANSFERASE"/>
    <property type="match status" value="1"/>
</dbReference>
<dbReference type="EMBL" id="NCKV01000120">
    <property type="protein sequence ID" value="RWS31598.1"/>
    <property type="molecule type" value="Genomic_DNA"/>
</dbReference>
<dbReference type="VEuPathDB" id="VectorBase:LDEU000442"/>
<organism evidence="6 7">
    <name type="scientific">Leptotrombidium deliense</name>
    <dbReference type="NCBI Taxonomy" id="299467"/>
    <lineage>
        <taxon>Eukaryota</taxon>
        <taxon>Metazoa</taxon>
        <taxon>Ecdysozoa</taxon>
        <taxon>Arthropoda</taxon>
        <taxon>Chelicerata</taxon>
        <taxon>Arachnida</taxon>
        <taxon>Acari</taxon>
        <taxon>Acariformes</taxon>
        <taxon>Trombidiformes</taxon>
        <taxon>Prostigmata</taxon>
        <taxon>Anystina</taxon>
        <taxon>Parasitengona</taxon>
        <taxon>Trombiculoidea</taxon>
        <taxon>Trombiculidae</taxon>
        <taxon>Leptotrombidium</taxon>
    </lineage>
</organism>
<feature type="domain" description="Protein arginine N-methyltransferase" evidence="5">
    <location>
        <begin position="261"/>
        <end position="366"/>
    </location>
</feature>
<dbReference type="AlphaFoldDB" id="A0A443SVP8"/>
<dbReference type="STRING" id="299467.A0A443SVP8"/>
<sequence>KRDYEGVVDAFKEAINSYALCEDVFFLFASFYCRRLKYCEATVNLLQALKINPNYNLAHICLENIKSSSIKRWHFSMMNDTKRNSSFKEAIQMAIFAGYDSVLDIGTGCGLLSYFAVKCGAKEVYGCEVNDLIFHICKDILQANDISDKTSVIHKMSTDLIVGQDIPKKATLLVTEIFDSALFGEHCLSTISHAWKKLLDKEKAIVIPGKACVFGALFESDYIRNQFCLNWKEFGNLKLPKDLFICENSPELKYSTEDLSKLTGMRYLTESFTVVEVDFNNPNQIDEIMNQCYQLTFSIKVDNSGRLDAIGVWFDLTLFDSIVVSTRPDSAAMAWEQAVYYFPFGKKLNAGDIVRLNATFHKDAMELKIIDEYNPRNISFSDETIRYLNGDHYNAFIKDTCSSLIAQMKNVKVLDFSYIPLVGLHLSSMENVEKVVVINDCEQVKKELEEFMNCVEGIDYNKVCVKEYENILSENGERNVWDLLIVDFVEPSGLLRSNLLERLLYLKVTALKEVNFKIFPAKITVMGMFVQSNDLVKRSRLLSDDYVDGLKASEFINILETEILQEINLTKFNYASLSDHFELLTINLVEEVKPSENMTEPSHDVCVKITGSGETHAIIFWYLLHGDSNANNIFNTRHERNWNLSAFIVKNTLSVHKGDSLSVKTTFCQGYLRIKINRV</sequence>
<keyword evidence="2 4" id="KW-0808">Transferase</keyword>
<accession>A0A443SVP8</accession>
<keyword evidence="7" id="KW-1185">Reference proteome</keyword>
<evidence type="ECO:0000256" key="1">
    <source>
        <dbReference type="ARBA" id="ARBA00022603"/>
    </source>
</evidence>
<dbReference type="PROSITE" id="PS51678">
    <property type="entry name" value="SAM_MT_PRMT"/>
    <property type="match status" value="1"/>
</dbReference>
<keyword evidence="1 4" id="KW-0489">Methyltransferase</keyword>
<evidence type="ECO:0000313" key="7">
    <source>
        <dbReference type="Proteomes" id="UP000288716"/>
    </source>
</evidence>
<evidence type="ECO:0000256" key="4">
    <source>
        <dbReference type="PROSITE-ProRule" id="PRU01015"/>
    </source>
</evidence>